<keyword evidence="5" id="KW-1185">Reference proteome</keyword>
<evidence type="ECO:0000313" key="5">
    <source>
        <dbReference type="Proteomes" id="UP000001964"/>
    </source>
</evidence>
<keyword evidence="1" id="KW-0378">Hydrolase</keyword>
<dbReference type="Proteomes" id="UP000001964">
    <property type="component" value="Chromosome"/>
</dbReference>
<dbReference type="MEROPS" id="S09.A77"/>
<dbReference type="HOGENOM" id="CLU_008615_3_1_5"/>
<dbReference type="EMBL" id="CP000449">
    <property type="protein sequence ID" value="ABI64787.1"/>
    <property type="molecule type" value="Genomic_DNA"/>
</dbReference>
<reference evidence="4 5" key="1">
    <citation type="submission" date="2006-08" db="EMBL/GenBank/DDBJ databases">
        <title>Complete sequence of Maricaulis maris MCS10.</title>
        <authorList>
            <consortium name="US DOE Joint Genome Institute"/>
            <person name="Copeland A."/>
            <person name="Lucas S."/>
            <person name="Lapidus A."/>
            <person name="Barry K."/>
            <person name="Detter J.C."/>
            <person name="Glavina del Rio T."/>
            <person name="Hammon N."/>
            <person name="Israni S."/>
            <person name="Dalin E."/>
            <person name="Tice H."/>
            <person name="Pitluck S."/>
            <person name="Saunders E."/>
            <person name="Brettin T."/>
            <person name="Bruce D."/>
            <person name="Han C."/>
            <person name="Tapia R."/>
            <person name="Gilna P."/>
            <person name="Schmutz J."/>
            <person name="Larimer F."/>
            <person name="Land M."/>
            <person name="Hauser L."/>
            <person name="Kyrpides N."/>
            <person name="Mikhailova N."/>
            <person name="Viollier P."/>
            <person name="Stephens C."/>
            <person name="Richardson P."/>
        </authorList>
    </citation>
    <scope>NUCLEOTIDE SEQUENCE [LARGE SCALE GENOMIC DNA]</scope>
    <source>
        <strain evidence="4 5">MCS10</strain>
    </source>
</reference>
<dbReference type="KEGG" id="mmr:Mmar10_0494"/>
<feature type="signal peptide" evidence="2">
    <location>
        <begin position="1"/>
        <end position="18"/>
    </location>
</feature>
<dbReference type="SUPFAM" id="SSF53474">
    <property type="entry name" value="alpha/beta-Hydrolases"/>
    <property type="match status" value="1"/>
</dbReference>
<dbReference type="InterPro" id="IPR001375">
    <property type="entry name" value="Peptidase_S9_cat"/>
</dbReference>
<dbReference type="InterPro" id="IPR029058">
    <property type="entry name" value="AB_hydrolase_fold"/>
</dbReference>
<dbReference type="AlphaFoldDB" id="Q0ASF0"/>
<dbReference type="GO" id="GO:0006508">
    <property type="term" value="P:proteolysis"/>
    <property type="evidence" value="ECO:0007669"/>
    <property type="project" value="InterPro"/>
</dbReference>
<feature type="chain" id="PRO_5004168465" evidence="2">
    <location>
        <begin position="19"/>
        <end position="685"/>
    </location>
</feature>
<dbReference type="OrthoDB" id="128799at2"/>
<keyword evidence="2" id="KW-0732">Signal</keyword>
<dbReference type="eggNOG" id="COG1506">
    <property type="taxonomic scope" value="Bacteria"/>
</dbReference>
<dbReference type="STRING" id="394221.Mmar10_0494"/>
<accession>Q0ASF0</accession>
<dbReference type="GO" id="GO:0004252">
    <property type="term" value="F:serine-type endopeptidase activity"/>
    <property type="evidence" value="ECO:0007669"/>
    <property type="project" value="TreeGrafter"/>
</dbReference>
<organism evidence="4 5">
    <name type="scientific">Maricaulis maris (strain MCS10)</name>
    <name type="common">Caulobacter maris</name>
    <dbReference type="NCBI Taxonomy" id="394221"/>
    <lineage>
        <taxon>Bacteria</taxon>
        <taxon>Pseudomonadati</taxon>
        <taxon>Pseudomonadota</taxon>
        <taxon>Alphaproteobacteria</taxon>
        <taxon>Maricaulales</taxon>
        <taxon>Maricaulaceae</taxon>
        <taxon>Maricaulis</taxon>
    </lineage>
</organism>
<gene>
    <name evidence="4" type="ordered locus">Mmar10_0494</name>
</gene>
<sequence length="685" mass="76530" precursor="true">MRFGLGCVVAGLASAVFAFESEAIQPQDIPALEVEDFLALPDMSGVRLSPNGEKLVFISGQSWEERAIVVYTLDGSEPPLVIDAGDDQAISVARFASDTHLWLEYTDRGNWWGMGDDFYVSRPYIMRIEDQNSIELEVYTFFAGINEENPETVLTWVRAQRAGGGMMTRVRGGVGYGLFEQDLDRRTGRSRVEIGVRDFDMSLGPNDRPVIRQRGGRDASDPYEFWARSDGGTGSWERLYTERHQMMREFSFAARTWHDWLGVIEWVQGVDPTGRYAYFFSETNGTPTGRMPGRRSALFRFDLQTSQIEGPVVQSDVASITGTLRDWRTNGIIGVSWDDGRRQVEYFEPEFAEVYNQVAGFFPDSNVRLTSWDRAFDKVVIHIEAGGTAGAYYLLTRSTGDVAMLGNSRSRIPDALVGDVSVVRYQAADGLDLFGYLTTPAQTEARDLPLIMMPHGGPESRDSYRFDEWAQLLASRGYAVFQPQFRGSGGFGVEFAERGYENWGQSMQTDLNDGIDHLAAEGIIDPDRVCIFGWSYGGYATLAGMTLTPDRYRCGVAGAGVSDILGMMDYAQDRMGGGSQLYWARNIGDWRGDNRDHIISVSPARQAASVQAPLMIIHGTDDIVVPFSQAELMVEAMEEAGKPYEFIPIEGGRHYSAQMTDEHRRLLYENLVRFVEEHNPPGPLD</sequence>
<evidence type="ECO:0000313" key="4">
    <source>
        <dbReference type="EMBL" id="ABI64787.1"/>
    </source>
</evidence>
<dbReference type="RefSeq" id="WP_011642434.1">
    <property type="nucleotide sequence ID" value="NC_008347.1"/>
</dbReference>
<evidence type="ECO:0000259" key="3">
    <source>
        <dbReference type="Pfam" id="PF00326"/>
    </source>
</evidence>
<evidence type="ECO:0000256" key="1">
    <source>
        <dbReference type="ARBA" id="ARBA00022801"/>
    </source>
</evidence>
<protein>
    <submittedName>
        <fullName evidence="4">Peptidase S9, prolyl oligopeptidase active site domain protein</fullName>
    </submittedName>
</protein>
<feature type="domain" description="Peptidase S9 prolyl oligopeptidase catalytic" evidence="3">
    <location>
        <begin position="466"/>
        <end position="678"/>
    </location>
</feature>
<proteinExistence type="predicted"/>
<dbReference type="PANTHER" id="PTHR42776:SF27">
    <property type="entry name" value="DIPEPTIDYL PEPTIDASE FAMILY MEMBER 6"/>
    <property type="match status" value="1"/>
</dbReference>
<dbReference type="Gene3D" id="3.40.50.1820">
    <property type="entry name" value="alpha/beta hydrolase"/>
    <property type="match status" value="1"/>
</dbReference>
<dbReference type="Pfam" id="PF00326">
    <property type="entry name" value="Peptidase_S9"/>
    <property type="match status" value="1"/>
</dbReference>
<name>Q0ASF0_MARMM</name>
<evidence type="ECO:0000256" key="2">
    <source>
        <dbReference type="SAM" id="SignalP"/>
    </source>
</evidence>
<dbReference type="PANTHER" id="PTHR42776">
    <property type="entry name" value="SERINE PEPTIDASE S9 FAMILY MEMBER"/>
    <property type="match status" value="1"/>
</dbReference>